<proteinExistence type="predicted"/>
<evidence type="ECO:0000313" key="6">
    <source>
        <dbReference type="EMBL" id="ABI69689.1"/>
    </source>
</evidence>
<feature type="modified residue" description="4-aspartylphosphate" evidence="3">
    <location>
        <position position="53"/>
    </location>
</feature>
<dbReference type="PANTHER" id="PTHR37299:SF1">
    <property type="entry name" value="STAGE 0 SPORULATION PROTEIN A HOMOLOG"/>
    <property type="match status" value="1"/>
</dbReference>
<reference evidence="7" key="1">
    <citation type="journal article" date="2010" name="Environ. Microbiol.">
        <title>The genome of Syntrophomonas wolfei: new insights into syntrophic metabolism and biohydrogen production.</title>
        <authorList>
            <person name="Sieber J.R."/>
            <person name="Sims D.R."/>
            <person name="Han C."/>
            <person name="Kim E."/>
            <person name="Lykidis A."/>
            <person name="Lapidus A.L."/>
            <person name="McDonnald E."/>
            <person name="Rohlin L."/>
            <person name="Culley D.E."/>
            <person name="Gunsalus R."/>
            <person name="McInerney M.J."/>
        </authorList>
    </citation>
    <scope>NUCLEOTIDE SEQUENCE [LARGE SCALE GENOMIC DNA]</scope>
    <source>
        <strain evidence="7">DSM 2245B / Goettingen</strain>
    </source>
</reference>
<dbReference type="InterPro" id="IPR001789">
    <property type="entry name" value="Sig_transdc_resp-reg_receiver"/>
</dbReference>
<name>Q0AUB5_SYNWW</name>
<evidence type="ECO:0000259" key="4">
    <source>
        <dbReference type="PROSITE" id="PS50110"/>
    </source>
</evidence>
<feature type="domain" description="Response regulatory" evidence="4">
    <location>
        <begin position="2"/>
        <end position="118"/>
    </location>
</feature>
<dbReference type="GO" id="GO:0003677">
    <property type="term" value="F:DNA binding"/>
    <property type="evidence" value="ECO:0007669"/>
    <property type="project" value="InterPro"/>
</dbReference>
<feature type="domain" description="HTH LytTR-type" evidence="5">
    <location>
        <begin position="132"/>
        <end position="236"/>
    </location>
</feature>
<dbReference type="HOGENOM" id="CLU_000445_14_1_9"/>
<organism evidence="6 7">
    <name type="scientific">Syntrophomonas wolfei subsp. wolfei (strain DSM 2245B / Goettingen)</name>
    <dbReference type="NCBI Taxonomy" id="335541"/>
    <lineage>
        <taxon>Bacteria</taxon>
        <taxon>Bacillati</taxon>
        <taxon>Bacillota</taxon>
        <taxon>Clostridia</taxon>
        <taxon>Eubacteriales</taxon>
        <taxon>Syntrophomonadaceae</taxon>
        <taxon>Syntrophomonas</taxon>
    </lineage>
</organism>
<dbReference type="SUPFAM" id="SSF52172">
    <property type="entry name" value="CheY-like"/>
    <property type="match status" value="1"/>
</dbReference>
<dbReference type="AlphaFoldDB" id="Q0AUB5"/>
<dbReference type="EMBL" id="CP000448">
    <property type="protein sequence ID" value="ABI69689.1"/>
    <property type="molecule type" value="Genomic_DNA"/>
</dbReference>
<dbReference type="PROSITE" id="PS50110">
    <property type="entry name" value="RESPONSE_REGULATORY"/>
    <property type="match status" value="1"/>
</dbReference>
<dbReference type="STRING" id="335541.Swol_2400"/>
<comment type="function">
    <text evidence="2">May play the central regulatory role in sporulation. It may be an element of the effector pathway responsible for the activation of sporulation genes in response to nutritional stress. Spo0A may act in concert with spo0H (a sigma factor) to control the expression of some genes that are critical to the sporulation process.</text>
</comment>
<dbReference type="OrthoDB" id="9809318at2"/>
<dbReference type="Proteomes" id="UP000001968">
    <property type="component" value="Chromosome"/>
</dbReference>
<dbReference type="InterPro" id="IPR011006">
    <property type="entry name" value="CheY-like_superfamily"/>
</dbReference>
<evidence type="ECO:0000256" key="2">
    <source>
        <dbReference type="ARBA" id="ARBA00024867"/>
    </source>
</evidence>
<evidence type="ECO:0000256" key="1">
    <source>
        <dbReference type="ARBA" id="ARBA00018672"/>
    </source>
</evidence>
<evidence type="ECO:0000256" key="3">
    <source>
        <dbReference type="PROSITE-ProRule" id="PRU00169"/>
    </source>
</evidence>
<dbReference type="Pfam" id="PF04397">
    <property type="entry name" value="LytTR"/>
    <property type="match status" value="1"/>
</dbReference>
<dbReference type="InterPro" id="IPR046947">
    <property type="entry name" value="LytR-like"/>
</dbReference>
<gene>
    <name evidence="6" type="ordered locus">Swol_2400</name>
</gene>
<keyword evidence="3" id="KW-0597">Phosphoprotein</keyword>
<evidence type="ECO:0000313" key="7">
    <source>
        <dbReference type="Proteomes" id="UP000001968"/>
    </source>
</evidence>
<dbReference type="RefSeq" id="WP_011641773.1">
    <property type="nucleotide sequence ID" value="NC_008346.1"/>
</dbReference>
<accession>Q0AUB5</accession>
<dbReference type="PROSITE" id="PS50930">
    <property type="entry name" value="HTH_LYTTR"/>
    <property type="match status" value="1"/>
</dbReference>
<dbReference type="Gene3D" id="3.40.50.2300">
    <property type="match status" value="1"/>
</dbReference>
<dbReference type="PANTHER" id="PTHR37299">
    <property type="entry name" value="TRANSCRIPTIONAL REGULATOR-RELATED"/>
    <property type="match status" value="1"/>
</dbReference>
<dbReference type="eggNOG" id="COG3279">
    <property type="taxonomic scope" value="Bacteria"/>
</dbReference>
<evidence type="ECO:0000259" key="5">
    <source>
        <dbReference type="PROSITE" id="PS50930"/>
    </source>
</evidence>
<dbReference type="Gene3D" id="2.40.50.1020">
    <property type="entry name" value="LytTr DNA-binding domain"/>
    <property type="match status" value="1"/>
</dbReference>
<dbReference type="SMART" id="SM00850">
    <property type="entry name" value="LytTR"/>
    <property type="match status" value="1"/>
</dbReference>
<dbReference type="Pfam" id="PF00072">
    <property type="entry name" value="Response_reg"/>
    <property type="match status" value="1"/>
</dbReference>
<dbReference type="KEGG" id="swo:Swol_2400"/>
<keyword evidence="7" id="KW-1185">Reference proteome</keyword>
<sequence>MKVLLLEDEEYNRDFIRQLLKEISVVGEIMETASGEEAIALAQKNRPDLILLDIELDKSDLNGLQVARSIYSFNKEAYMVFITAYSKYAIDSFEVHPYNYILKPIKVGRFKELVEEIADRVKHNDSRNYNTLVIKHKNEIHHIRPGDIIFIEIQNNLSYIHTKEGIFESYLSLAEFEMMLDRNFLRVHKSFIVNLKQIKQTRGVFDRSYEIEFYAYDQKALMSRYKYPEYKRQMGL</sequence>
<protein>
    <recommendedName>
        <fullName evidence="1">Stage 0 sporulation protein A homolog</fullName>
    </recommendedName>
</protein>
<dbReference type="GO" id="GO:0000156">
    <property type="term" value="F:phosphorelay response regulator activity"/>
    <property type="evidence" value="ECO:0007669"/>
    <property type="project" value="InterPro"/>
</dbReference>
<dbReference type="SMART" id="SM00448">
    <property type="entry name" value="REC"/>
    <property type="match status" value="1"/>
</dbReference>
<dbReference type="InterPro" id="IPR007492">
    <property type="entry name" value="LytTR_DNA-bd_dom"/>
</dbReference>